<keyword evidence="4" id="KW-0378">Hydrolase</keyword>
<keyword evidence="7" id="KW-0472">Membrane</keyword>
<dbReference type="InterPro" id="IPR017850">
    <property type="entry name" value="Alkaline_phosphatase_core_sf"/>
</dbReference>
<dbReference type="InterPro" id="IPR024607">
    <property type="entry name" value="Sulfatase_CS"/>
</dbReference>
<evidence type="ECO:0000256" key="3">
    <source>
        <dbReference type="ARBA" id="ARBA00022723"/>
    </source>
</evidence>
<dbReference type="Gene3D" id="3.30.1120.10">
    <property type="match status" value="1"/>
</dbReference>
<dbReference type="PROSITE" id="PS00149">
    <property type="entry name" value="SULFATASE_2"/>
    <property type="match status" value="1"/>
</dbReference>
<name>A0AAV2A6T0_9ARAC</name>
<organism evidence="9 10">
    <name type="scientific">Larinioides sclopetarius</name>
    <dbReference type="NCBI Taxonomy" id="280406"/>
    <lineage>
        <taxon>Eukaryota</taxon>
        <taxon>Metazoa</taxon>
        <taxon>Ecdysozoa</taxon>
        <taxon>Arthropoda</taxon>
        <taxon>Chelicerata</taxon>
        <taxon>Arachnida</taxon>
        <taxon>Araneae</taxon>
        <taxon>Araneomorphae</taxon>
        <taxon>Entelegynae</taxon>
        <taxon>Araneoidea</taxon>
        <taxon>Araneidae</taxon>
        <taxon>Larinioides</taxon>
    </lineage>
</organism>
<dbReference type="SUPFAM" id="SSF53649">
    <property type="entry name" value="Alkaline phosphatase-like"/>
    <property type="match status" value="1"/>
</dbReference>
<evidence type="ECO:0000256" key="6">
    <source>
        <dbReference type="ARBA" id="ARBA00023180"/>
    </source>
</evidence>
<accession>A0AAV2A6T0</accession>
<reference evidence="9 10" key="1">
    <citation type="submission" date="2024-04" db="EMBL/GenBank/DDBJ databases">
        <authorList>
            <person name="Rising A."/>
            <person name="Reimegard J."/>
            <person name="Sonavane S."/>
            <person name="Akerstrom W."/>
            <person name="Nylinder S."/>
            <person name="Hedman E."/>
            <person name="Kallberg Y."/>
        </authorList>
    </citation>
    <scope>NUCLEOTIDE SEQUENCE [LARGE SCALE GENOMIC DNA]</scope>
</reference>
<feature type="transmembrane region" description="Helical" evidence="7">
    <location>
        <begin position="21"/>
        <end position="38"/>
    </location>
</feature>
<dbReference type="Pfam" id="PF00884">
    <property type="entry name" value="Sulfatase"/>
    <property type="match status" value="1"/>
</dbReference>
<keyword evidence="6" id="KW-0325">Glycoprotein</keyword>
<dbReference type="PANTHER" id="PTHR10342">
    <property type="entry name" value="ARYLSULFATASE"/>
    <property type="match status" value="1"/>
</dbReference>
<dbReference type="InterPro" id="IPR000917">
    <property type="entry name" value="Sulfatase_N"/>
</dbReference>
<keyword evidence="7" id="KW-0812">Transmembrane</keyword>
<comment type="cofactor">
    <cofactor evidence="1">
        <name>Ca(2+)</name>
        <dbReference type="ChEBI" id="CHEBI:29108"/>
    </cofactor>
</comment>
<keyword evidence="7" id="KW-1133">Transmembrane helix</keyword>
<protein>
    <recommendedName>
        <fullName evidence="8">Sulfatase N-terminal domain-containing protein</fullName>
    </recommendedName>
</protein>
<evidence type="ECO:0000313" key="9">
    <source>
        <dbReference type="EMBL" id="CAL1279732.1"/>
    </source>
</evidence>
<comment type="similarity">
    <text evidence="2">Belongs to the sulfatase family.</text>
</comment>
<dbReference type="GO" id="GO:0008484">
    <property type="term" value="F:sulfuric ester hydrolase activity"/>
    <property type="evidence" value="ECO:0007669"/>
    <property type="project" value="InterPro"/>
</dbReference>
<sequence length="587" mass="66535">MRIKLSWAKILRIPSLLHTGVMNIVLGWIILLVNFTYLKASASKAQPPHIVIIYVDDLGWNDISFHGSPQIPTPNIDALALNGITLQNYYGEWLCTPSRASLLTGKYPMRLGLQHNVILAGEPMGLPLNETTMPQHFKKFGYKTHMIGKWHLGYQTKEYTATYRGFDSFFGYWNGMIDYYDHTYLETFCPSFTQPFYGLDLHDGLSPVRDAQGKYATNLFTERAEEVIKKHDTSKPLFMYLAHLAAHSGNLYQESQAPGDVVSQFKYITNLNRRIHAGVIKVMDDSVGAVFNALHQKNMLENTIFLVLSDNGGEVDPRVGFGSNYPLRGKKHTYWEGGFHLPALIWSPLLNLDKPRISRQLMHVSDWLPTLYTVMGGNVEDLGLIDGYNLWQALVNDAPSPRTNMLQNLDTIAGTSAFRQEHLKLVNGPPISTFNSWYGPSGLGPTDTATTYDWVFKNGSIVRDVLQEMDMWIVENPDHVYQNLRLTCEEPSSNETSLCDPSKNPCLFNITADPCEYYDIADQHPDTVDEILKIIEKYRLEEMTPQDRACDASANPMCHHFMYVPWLDPDYYQKCDFLSGGNSTIAS</sequence>
<keyword evidence="3" id="KW-0479">Metal-binding</keyword>
<evidence type="ECO:0000256" key="5">
    <source>
        <dbReference type="ARBA" id="ARBA00022837"/>
    </source>
</evidence>
<evidence type="ECO:0000256" key="2">
    <source>
        <dbReference type="ARBA" id="ARBA00008779"/>
    </source>
</evidence>
<evidence type="ECO:0000313" key="10">
    <source>
        <dbReference type="Proteomes" id="UP001497382"/>
    </source>
</evidence>
<dbReference type="CDD" id="cd16029">
    <property type="entry name" value="4-S"/>
    <property type="match status" value="1"/>
</dbReference>
<comment type="caution">
    <text evidence="9">The sequence shown here is derived from an EMBL/GenBank/DDBJ whole genome shotgun (WGS) entry which is preliminary data.</text>
</comment>
<evidence type="ECO:0000256" key="1">
    <source>
        <dbReference type="ARBA" id="ARBA00001913"/>
    </source>
</evidence>
<dbReference type="GO" id="GO:0046872">
    <property type="term" value="F:metal ion binding"/>
    <property type="evidence" value="ECO:0007669"/>
    <property type="project" value="UniProtKB-KW"/>
</dbReference>
<dbReference type="PANTHER" id="PTHR10342:SF273">
    <property type="entry name" value="RE14504P"/>
    <property type="match status" value="1"/>
</dbReference>
<proteinExistence type="inferred from homology"/>
<gene>
    <name evidence="9" type="ORF">LARSCL_LOCUS10560</name>
</gene>
<dbReference type="InterPro" id="IPR047115">
    <property type="entry name" value="ARSB"/>
</dbReference>
<dbReference type="EMBL" id="CAXIEN010000125">
    <property type="protein sequence ID" value="CAL1279732.1"/>
    <property type="molecule type" value="Genomic_DNA"/>
</dbReference>
<dbReference type="Proteomes" id="UP001497382">
    <property type="component" value="Unassembled WGS sequence"/>
</dbReference>
<keyword evidence="5" id="KW-0106">Calcium</keyword>
<evidence type="ECO:0000256" key="7">
    <source>
        <dbReference type="SAM" id="Phobius"/>
    </source>
</evidence>
<keyword evidence="10" id="KW-1185">Reference proteome</keyword>
<evidence type="ECO:0000256" key="4">
    <source>
        <dbReference type="ARBA" id="ARBA00022801"/>
    </source>
</evidence>
<feature type="domain" description="Sulfatase N-terminal" evidence="8">
    <location>
        <begin position="48"/>
        <end position="376"/>
    </location>
</feature>
<evidence type="ECO:0000259" key="8">
    <source>
        <dbReference type="Pfam" id="PF00884"/>
    </source>
</evidence>
<dbReference type="AlphaFoldDB" id="A0AAV2A6T0"/>
<dbReference type="Gene3D" id="3.40.720.10">
    <property type="entry name" value="Alkaline Phosphatase, subunit A"/>
    <property type="match status" value="1"/>
</dbReference>